<feature type="domain" description="BPL/LPL catalytic" evidence="2">
    <location>
        <begin position="11"/>
        <end position="201"/>
    </location>
</feature>
<dbReference type="Proteomes" id="UP000190423">
    <property type="component" value="Unassembled WGS sequence"/>
</dbReference>
<dbReference type="RefSeq" id="WP_078932168.1">
    <property type="nucleotide sequence ID" value="NZ_FUWG01000002.1"/>
</dbReference>
<dbReference type="PROSITE" id="PS51733">
    <property type="entry name" value="BPL_LPL_CATALYTIC"/>
    <property type="match status" value="1"/>
</dbReference>
<evidence type="ECO:0000256" key="1">
    <source>
        <dbReference type="ARBA" id="ARBA00022598"/>
    </source>
</evidence>
<sequence>MKNLCIPGVRLEYFDTIDSTNSEAKRRLGAVPPGEYRLFHKTVLVAGEQTAGRGRLGRKFYSPGGTGLYFSLVYAAGSVSDPGKITAVAAVAVCRAIKSVFNVDAGIKWVNDIFVSGKKVCGILTEGIVNPLSGAVEAAVIGIGINIYFSSKMPEELSLRAGGICGSSLSGAGDENADGGKNAEMKDRLLCRIIENLVEILDGREEEFFSAMEEYKARSTLIGKTVTVSPVIDSRERLYDAVVTGITDDAQLVVRTSDGREKTLSSGEVTLHANS</sequence>
<evidence type="ECO:0000313" key="3">
    <source>
        <dbReference type="EMBL" id="SJZ29759.1"/>
    </source>
</evidence>
<name>A0A1T4JHX7_TREPO</name>
<dbReference type="SUPFAM" id="SSF55681">
    <property type="entry name" value="Class II aaRS and biotin synthetases"/>
    <property type="match status" value="1"/>
</dbReference>
<dbReference type="OrthoDB" id="9807064at2"/>
<keyword evidence="1 3" id="KW-0436">Ligase</keyword>
<dbReference type="Gene3D" id="3.30.930.10">
    <property type="entry name" value="Bira Bifunctional Protein, Domain 2"/>
    <property type="match status" value="1"/>
</dbReference>
<dbReference type="Gene3D" id="2.30.30.100">
    <property type="match status" value="1"/>
</dbReference>
<dbReference type="InterPro" id="IPR045864">
    <property type="entry name" value="aa-tRNA-synth_II/BPL/LPL"/>
</dbReference>
<accession>A0A1T4JHX7</accession>
<dbReference type="GO" id="GO:0005737">
    <property type="term" value="C:cytoplasm"/>
    <property type="evidence" value="ECO:0007669"/>
    <property type="project" value="TreeGrafter"/>
</dbReference>
<organism evidence="3 4">
    <name type="scientific">Treponema porcinum</name>
    <dbReference type="NCBI Taxonomy" id="261392"/>
    <lineage>
        <taxon>Bacteria</taxon>
        <taxon>Pseudomonadati</taxon>
        <taxon>Spirochaetota</taxon>
        <taxon>Spirochaetia</taxon>
        <taxon>Spirochaetales</taxon>
        <taxon>Treponemataceae</taxon>
        <taxon>Treponema</taxon>
    </lineage>
</organism>
<evidence type="ECO:0000313" key="4">
    <source>
        <dbReference type="Proteomes" id="UP000190423"/>
    </source>
</evidence>
<dbReference type="InterPro" id="IPR004143">
    <property type="entry name" value="BPL_LPL_catalytic"/>
</dbReference>
<protein>
    <submittedName>
        <fullName evidence="3">BirA family transcriptional regulator, biotin operon repressor / biotin-[acetyl-CoA-carboxylase] ligase</fullName>
    </submittedName>
</protein>
<dbReference type="EMBL" id="FUWG01000002">
    <property type="protein sequence ID" value="SJZ29759.1"/>
    <property type="molecule type" value="Genomic_DNA"/>
</dbReference>
<dbReference type="PANTHER" id="PTHR12835:SF5">
    <property type="entry name" value="BIOTIN--PROTEIN LIGASE"/>
    <property type="match status" value="1"/>
</dbReference>
<dbReference type="GO" id="GO:0004077">
    <property type="term" value="F:biotin--[biotin carboxyl-carrier protein] ligase activity"/>
    <property type="evidence" value="ECO:0007669"/>
    <property type="project" value="InterPro"/>
</dbReference>
<gene>
    <name evidence="3" type="ORF">SAMN02745149_00256</name>
</gene>
<evidence type="ECO:0000259" key="2">
    <source>
        <dbReference type="PROSITE" id="PS51733"/>
    </source>
</evidence>
<keyword evidence="4" id="KW-1185">Reference proteome</keyword>
<dbReference type="STRING" id="261392.SAMN02745149_00256"/>
<reference evidence="3 4" key="1">
    <citation type="submission" date="2017-02" db="EMBL/GenBank/DDBJ databases">
        <authorList>
            <person name="Peterson S.W."/>
        </authorList>
    </citation>
    <scope>NUCLEOTIDE SEQUENCE [LARGE SCALE GENOMIC DNA]</scope>
    <source>
        <strain evidence="3 4">ATCC BAA-908</strain>
    </source>
</reference>
<proteinExistence type="predicted"/>
<dbReference type="CDD" id="cd16442">
    <property type="entry name" value="BPL"/>
    <property type="match status" value="1"/>
</dbReference>
<dbReference type="AlphaFoldDB" id="A0A1T4JHX7"/>
<dbReference type="GeneID" id="78315579"/>
<dbReference type="Pfam" id="PF03099">
    <property type="entry name" value="BPL_LplA_LipB"/>
    <property type="match status" value="1"/>
</dbReference>
<dbReference type="NCBIfam" id="TIGR00121">
    <property type="entry name" value="birA_ligase"/>
    <property type="match status" value="1"/>
</dbReference>
<dbReference type="PANTHER" id="PTHR12835">
    <property type="entry name" value="BIOTIN PROTEIN LIGASE"/>
    <property type="match status" value="1"/>
</dbReference>
<dbReference type="InterPro" id="IPR004408">
    <property type="entry name" value="Biotin_CoA_COase_ligase"/>
</dbReference>